<dbReference type="InterPro" id="IPR045165">
    <property type="entry name" value="Nitrobindin"/>
</dbReference>
<dbReference type="PANTHER" id="PTHR15854">
    <property type="entry name" value="THAP4 PROTEIN"/>
    <property type="match status" value="1"/>
</dbReference>
<evidence type="ECO:0000256" key="1">
    <source>
        <dbReference type="ARBA" id="ARBA00036993"/>
    </source>
</evidence>
<dbReference type="EMBL" id="GIBP01009433">
    <property type="protein sequence ID" value="NDV38402.1"/>
    <property type="molecule type" value="Transcribed_RNA"/>
</dbReference>
<organism evidence="3">
    <name type="scientific">Arcella intermedia</name>
    <dbReference type="NCBI Taxonomy" id="1963864"/>
    <lineage>
        <taxon>Eukaryota</taxon>
        <taxon>Amoebozoa</taxon>
        <taxon>Tubulinea</taxon>
        <taxon>Elardia</taxon>
        <taxon>Arcellinida</taxon>
        <taxon>Sphaerothecina</taxon>
        <taxon>Arcellidae</taxon>
        <taxon>Arcella</taxon>
    </lineage>
</organism>
<dbReference type="InterPro" id="IPR012674">
    <property type="entry name" value="Calycin"/>
</dbReference>
<dbReference type="SUPFAM" id="SSF50814">
    <property type="entry name" value="Lipocalins"/>
    <property type="match status" value="1"/>
</dbReference>
<sequence>MQPLAALEGEWVGQGRGFYPTIQPFQYTEAIHFTQVGKPFFAYGQRTAEAESKRPLHAESGYLRAAGGAVELVLAQPTGVCEVDVGAVLEGNKGFEVSSSSLTRTPSAKAPHVTQLVRRFELVDANTLKITFSMATTNTPMSPHLESILHRKQ</sequence>
<proteinExistence type="predicted"/>
<dbReference type="Gene3D" id="2.40.128.20">
    <property type="match status" value="1"/>
</dbReference>
<evidence type="ECO:0000259" key="2">
    <source>
        <dbReference type="Pfam" id="PF08768"/>
    </source>
</evidence>
<dbReference type="CDD" id="cd07828">
    <property type="entry name" value="lipocalin_heme-bd-THAP4-like"/>
    <property type="match status" value="1"/>
</dbReference>
<evidence type="ECO:0000313" key="3">
    <source>
        <dbReference type="EMBL" id="NDV38402.1"/>
    </source>
</evidence>
<dbReference type="PANTHER" id="PTHR15854:SF4">
    <property type="entry name" value="PEROXYNITRITE ISOMERASE THAP4"/>
    <property type="match status" value="1"/>
</dbReference>
<protein>
    <recommendedName>
        <fullName evidence="2">THAP4-like heme-binding domain-containing protein</fullName>
    </recommendedName>
</protein>
<reference evidence="3" key="1">
    <citation type="journal article" date="2020" name="J. Eukaryot. Microbiol.">
        <title>De novo Sequencing, Assembly and Annotation of the Transcriptome for the Free-Living Testate Amoeba Arcella intermedia.</title>
        <authorList>
            <person name="Ribeiro G.M."/>
            <person name="Porfirio-Sousa A.L."/>
            <person name="Maurer-Alcala X.X."/>
            <person name="Katz L.A."/>
            <person name="Lahr D.J.G."/>
        </authorList>
    </citation>
    <scope>NUCLEOTIDE SEQUENCE</scope>
</reference>
<name>A0A6B2LMU5_9EUKA</name>
<dbReference type="Pfam" id="PF08768">
    <property type="entry name" value="THAP4_heme-bd"/>
    <property type="match status" value="1"/>
</dbReference>
<feature type="domain" description="THAP4-like heme-binding" evidence="2">
    <location>
        <begin position="2"/>
        <end position="151"/>
    </location>
</feature>
<comment type="catalytic activity">
    <reaction evidence="1">
        <text>peroxynitrite = nitrate</text>
        <dbReference type="Rhea" id="RHEA:63116"/>
        <dbReference type="ChEBI" id="CHEBI:17632"/>
        <dbReference type="ChEBI" id="CHEBI:25941"/>
    </reaction>
    <physiologicalReaction direction="left-to-right" evidence="1">
        <dbReference type="Rhea" id="RHEA:63117"/>
    </physiologicalReaction>
</comment>
<dbReference type="InterPro" id="IPR014878">
    <property type="entry name" value="THAP4-like_heme-bd"/>
</dbReference>
<dbReference type="AlphaFoldDB" id="A0A6B2LMU5"/>
<accession>A0A6B2LMU5</accession>